<protein>
    <submittedName>
        <fullName evidence="4">TldD protein</fullName>
    </submittedName>
</protein>
<feature type="domain" description="Metalloprotease TldD/E C-terminal" evidence="3">
    <location>
        <begin position="222"/>
        <end position="439"/>
    </location>
</feature>
<dbReference type="PANTHER" id="PTHR43666:SF1">
    <property type="entry name" value="CONSERVED PROTEIN"/>
    <property type="match status" value="1"/>
</dbReference>
<reference evidence="4 5" key="1">
    <citation type="journal article" date="2015" name="G3 (Bethesda)">
        <title>Insights into Ongoing Evolution of the Hexachlorocyclohexane Catabolic Pathway from Comparative Genomics of Ten Sphingomonadaceae Strains.</title>
        <authorList>
            <person name="Pearce S.L."/>
            <person name="Oakeshott J.G."/>
            <person name="Pandey G."/>
        </authorList>
    </citation>
    <scope>NUCLEOTIDE SEQUENCE [LARGE SCALE GENOMIC DNA]</scope>
    <source>
        <strain evidence="4 5">LL01</strain>
    </source>
</reference>
<dbReference type="Pfam" id="PF19289">
    <property type="entry name" value="PmbA_TldD_3rd"/>
    <property type="match status" value="1"/>
</dbReference>
<dbReference type="InterPro" id="IPR036059">
    <property type="entry name" value="TldD/PmbA_sf"/>
</dbReference>
<dbReference type="GO" id="GO:0006508">
    <property type="term" value="P:proteolysis"/>
    <property type="evidence" value="ECO:0007669"/>
    <property type="project" value="InterPro"/>
</dbReference>
<evidence type="ECO:0000313" key="4">
    <source>
        <dbReference type="EMBL" id="KMS58134.1"/>
    </source>
</evidence>
<gene>
    <name evidence="4" type="ORF">V473_08235</name>
</gene>
<comment type="caution">
    <text evidence="4">The sequence shown here is derived from an EMBL/GenBank/DDBJ whole genome shotgun (WGS) entry which is preliminary data.</text>
</comment>
<dbReference type="Proteomes" id="UP000052232">
    <property type="component" value="Unassembled WGS sequence"/>
</dbReference>
<accession>A0A0J7Y2V1</accession>
<evidence type="ECO:0000256" key="1">
    <source>
        <dbReference type="ARBA" id="ARBA00005836"/>
    </source>
</evidence>
<dbReference type="SUPFAM" id="SSF111283">
    <property type="entry name" value="Putative modulator of DNA gyrase, PmbA/TldD"/>
    <property type="match status" value="1"/>
</dbReference>
<evidence type="ECO:0000259" key="2">
    <source>
        <dbReference type="Pfam" id="PF01523"/>
    </source>
</evidence>
<feature type="domain" description="Metalloprotease TldD/E N-terminal" evidence="2">
    <location>
        <begin position="36"/>
        <end position="89"/>
    </location>
</feature>
<sequence length="445" mass="48593">MSILSEAQAKTILTKVVGFSKADECTAQLIGAIRGNVRFARNDVSTAGITDNIELSVQVAFGKRVGTATINQFDDAALERVVRRAEELAKLAPENPEFMPALPKQTYMKTDTFSASTAGIDAAYRAKVATDSIGPCRAEKLIAAGYLEDQAGFVAFLNSKGNYGYQTSTSSDYTCTVRTEDGRGSGWVGHNVQDVATFNAGEDIRVAMRKASASAEAKALEPGKYTVILEPAAAGGLVAFMMFFFDARSADEGRSFLSKKGGGNKLGEQVYGPQVTMFTDPAYPGAAVLPWDDGDNLPRKKLPIIQNGKLVNMNYSRFWSQKQGKPEQAQFGNVIMEGGTKSTADLIRTTERGILVSRTWYIRMVDPQTVLLTGLTRDGTFYIENGQIKYPVKNFRFNESPVIMLNNVEEFGKPVRVKSDESDMVMVIPPMKLRDFTFTSLSDAV</sequence>
<evidence type="ECO:0000313" key="5">
    <source>
        <dbReference type="Proteomes" id="UP000052232"/>
    </source>
</evidence>
<dbReference type="PANTHER" id="PTHR43666">
    <property type="entry name" value="TLDD PROTEIN"/>
    <property type="match status" value="1"/>
</dbReference>
<organism evidence="4 5">
    <name type="scientific">Sphingobium cupriresistens LL01</name>
    <dbReference type="NCBI Taxonomy" id="1420583"/>
    <lineage>
        <taxon>Bacteria</taxon>
        <taxon>Pseudomonadati</taxon>
        <taxon>Pseudomonadota</taxon>
        <taxon>Alphaproteobacteria</taxon>
        <taxon>Sphingomonadales</taxon>
        <taxon>Sphingomonadaceae</taxon>
        <taxon>Sphingobium</taxon>
    </lineage>
</organism>
<dbReference type="InterPro" id="IPR045569">
    <property type="entry name" value="Metalloprtase-TldD/E_C"/>
</dbReference>
<dbReference type="STRING" id="1420583.V473_08235"/>
<dbReference type="GO" id="GO:0008237">
    <property type="term" value="F:metallopeptidase activity"/>
    <property type="evidence" value="ECO:0007669"/>
    <property type="project" value="InterPro"/>
</dbReference>
<dbReference type="InterPro" id="IPR035068">
    <property type="entry name" value="TldD/PmbA_N"/>
</dbReference>
<dbReference type="PATRIC" id="fig|1420583.3.peg.1651"/>
<proteinExistence type="inferred from homology"/>
<dbReference type="AlphaFoldDB" id="A0A0J7Y2V1"/>
<dbReference type="Pfam" id="PF01523">
    <property type="entry name" value="PmbA_TldD_1st"/>
    <property type="match status" value="1"/>
</dbReference>
<dbReference type="Gene3D" id="3.30.2290.10">
    <property type="entry name" value="PmbA/TldD superfamily"/>
    <property type="match status" value="1"/>
</dbReference>
<keyword evidence="5" id="KW-1185">Reference proteome</keyword>
<name>A0A0J7Y2V1_9SPHN</name>
<dbReference type="RefSeq" id="WP_066602333.1">
    <property type="nucleotide sequence ID" value="NZ_KQ130434.1"/>
</dbReference>
<dbReference type="InterPro" id="IPR002510">
    <property type="entry name" value="Metalloprtase-TldD/E_N"/>
</dbReference>
<evidence type="ECO:0000259" key="3">
    <source>
        <dbReference type="Pfam" id="PF19289"/>
    </source>
</evidence>
<comment type="similarity">
    <text evidence="1">Belongs to the peptidase U62 family.</text>
</comment>
<dbReference type="EMBL" id="JACT01000001">
    <property type="protein sequence ID" value="KMS58134.1"/>
    <property type="molecule type" value="Genomic_DNA"/>
</dbReference>